<sequence>MVSGNFRFKGCAQWRRPPHLFPRLTGHERQMNGRFRARPIHAPPAASAQIDIQTVGHRRHYGERHAMPRRAVVRSLYRRGYRDVHRVHFRNGYWRARALGRRGVVALKIDPRNGHIVRRRLLQPVYHAPARRLRIFFDLVRTGPYQGRIANLQPNPRSDVNVLVPFDGNPCPEPYRQGFTRTDDGFDLRFAVFRTDIAPCKGTIVLLHGRNECIEKYAETIAGLVGRGFDVGTFDWRGQGRSTRFFRDARRGYVDDFSQYATDLDQVFSTAILPETRPPFFTLAHSMGALIALLTAPMMANRIERMVMSAPFLGLSEEGPPPGFLSVAAGAMCYCGLGRTYIGAGPRGITALRLETNKLTSDAARFARNKAILDPDRGLGLGAITAGWLRAAARAIAAVHDPAHMASIRIPVLLVAAGAERVVSSTAAEAYARRIRAGSLITIAGARHELMQEADRYRDQFFAAFDAFVPGGGA</sequence>
<feature type="domain" description="Serine aminopeptidase S33" evidence="1">
    <location>
        <begin position="200"/>
        <end position="455"/>
    </location>
</feature>
<dbReference type="PANTHER" id="PTHR11614">
    <property type="entry name" value="PHOSPHOLIPASE-RELATED"/>
    <property type="match status" value="1"/>
</dbReference>
<proteinExistence type="predicted"/>
<dbReference type="Proteomes" id="UP001178507">
    <property type="component" value="Unassembled WGS sequence"/>
</dbReference>
<organism evidence="2 3">
    <name type="scientific">Effrenium voratum</name>
    <dbReference type="NCBI Taxonomy" id="2562239"/>
    <lineage>
        <taxon>Eukaryota</taxon>
        <taxon>Sar</taxon>
        <taxon>Alveolata</taxon>
        <taxon>Dinophyceae</taxon>
        <taxon>Suessiales</taxon>
        <taxon>Symbiodiniaceae</taxon>
        <taxon>Effrenium</taxon>
    </lineage>
</organism>
<evidence type="ECO:0000313" key="3">
    <source>
        <dbReference type="Proteomes" id="UP001178507"/>
    </source>
</evidence>
<dbReference type="Gene3D" id="3.40.50.1820">
    <property type="entry name" value="alpha/beta hydrolase"/>
    <property type="match status" value="1"/>
</dbReference>
<dbReference type="EMBL" id="CAUJNA010002223">
    <property type="protein sequence ID" value="CAJ1391290.1"/>
    <property type="molecule type" value="Genomic_DNA"/>
</dbReference>
<dbReference type="SUPFAM" id="SSF53474">
    <property type="entry name" value="alpha/beta-Hydrolases"/>
    <property type="match status" value="1"/>
</dbReference>
<dbReference type="AlphaFoldDB" id="A0AA36IPI1"/>
<dbReference type="InterPro" id="IPR029058">
    <property type="entry name" value="AB_hydrolase_fold"/>
</dbReference>
<accession>A0AA36IPI1</accession>
<dbReference type="InterPro" id="IPR022742">
    <property type="entry name" value="Hydrolase_4"/>
</dbReference>
<reference evidence="2" key="1">
    <citation type="submission" date="2023-08" db="EMBL/GenBank/DDBJ databases">
        <authorList>
            <person name="Chen Y."/>
            <person name="Shah S."/>
            <person name="Dougan E. K."/>
            <person name="Thang M."/>
            <person name="Chan C."/>
        </authorList>
    </citation>
    <scope>NUCLEOTIDE SEQUENCE</scope>
</reference>
<evidence type="ECO:0000313" key="2">
    <source>
        <dbReference type="EMBL" id="CAJ1391290.1"/>
    </source>
</evidence>
<evidence type="ECO:0000259" key="1">
    <source>
        <dbReference type="Pfam" id="PF12146"/>
    </source>
</evidence>
<name>A0AA36IPI1_9DINO</name>
<protein>
    <recommendedName>
        <fullName evidence="1">Serine aminopeptidase S33 domain-containing protein</fullName>
    </recommendedName>
</protein>
<dbReference type="Pfam" id="PF12146">
    <property type="entry name" value="Hydrolase_4"/>
    <property type="match status" value="1"/>
</dbReference>
<gene>
    <name evidence="2" type="ORF">EVOR1521_LOCUS16554</name>
</gene>
<keyword evidence="3" id="KW-1185">Reference proteome</keyword>
<comment type="caution">
    <text evidence="2">The sequence shown here is derived from an EMBL/GenBank/DDBJ whole genome shotgun (WGS) entry which is preliminary data.</text>
</comment>
<dbReference type="InterPro" id="IPR051044">
    <property type="entry name" value="MAG_DAG_Lipase"/>
</dbReference>